<organism evidence="2 3">
    <name type="scientific">Cryptotermes secundus</name>
    <dbReference type="NCBI Taxonomy" id="105785"/>
    <lineage>
        <taxon>Eukaryota</taxon>
        <taxon>Metazoa</taxon>
        <taxon>Ecdysozoa</taxon>
        <taxon>Arthropoda</taxon>
        <taxon>Hexapoda</taxon>
        <taxon>Insecta</taxon>
        <taxon>Pterygota</taxon>
        <taxon>Neoptera</taxon>
        <taxon>Polyneoptera</taxon>
        <taxon>Dictyoptera</taxon>
        <taxon>Blattodea</taxon>
        <taxon>Blattoidea</taxon>
        <taxon>Termitoidae</taxon>
        <taxon>Kalotermitidae</taxon>
        <taxon>Cryptotermitinae</taxon>
        <taxon>Cryptotermes</taxon>
    </lineage>
</organism>
<dbReference type="InParanoid" id="A0A2J7PU41"/>
<evidence type="ECO:0000313" key="3">
    <source>
        <dbReference type="Proteomes" id="UP000235965"/>
    </source>
</evidence>
<evidence type="ECO:0000259" key="1">
    <source>
        <dbReference type="Pfam" id="PF00583"/>
    </source>
</evidence>
<reference evidence="2 3" key="1">
    <citation type="submission" date="2017-12" db="EMBL/GenBank/DDBJ databases">
        <title>Hemimetabolous genomes reveal molecular basis of termite eusociality.</title>
        <authorList>
            <person name="Harrison M.C."/>
            <person name="Jongepier E."/>
            <person name="Robertson H.M."/>
            <person name="Arning N."/>
            <person name="Bitard-Feildel T."/>
            <person name="Chao H."/>
            <person name="Childers C.P."/>
            <person name="Dinh H."/>
            <person name="Doddapaneni H."/>
            <person name="Dugan S."/>
            <person name="Gowin J."/>
            <person name="Greiner C."/>
            <person name="Han Y."/>
            <person name="Hu H."/>
            <person name="Hughes D.S.T."/>
            <person name="Huylmans A.-K."/>
            <person name="Kemena C."/>
            <person name="Kremer L.P.M."/>
            <person name="Lee S.L."/>
            <person name="Lopez-Ezquerra A."/>
            <person name="Mallet L."/>
            <person name="Monroy-Kuhn J.M."/>
            <person name="Moser A."/>
            <person name="Murali S.C."/>
            <person name="Muzny D.M."/>
            <person name="Otani S."/>
            <person name="Piulachs M.-D."/>
            <person name="Poelchau M."/>
            <person name="Qu J."/>
            <person name="Schaub F."/>
            <person name="Wada-Katsumata A."/>
            <person name="Worley K.C."/>
            <person name="Xie Q."/>
            <person name="Ylla G."/>
            <person name="Poulsen M."/>
            <person name="Gibbs R.A."/>
            <person name="Schal C."/>
            <person name="Richards S."/>
            <person name="Belles X."/>
            <person name="Korb J."/>
            <person name="Bornberg-Bauer E."/>
        </authorList>
    </citation>
    <scope>NUCLEOTIDE SEQUENCE [LARGE SCALE GENOMIC DNA]</scope>
    <source>
        <tissue evidence="2">Whole body</tissue>
    </source>
</reference>
<dbReference type="InterPro" id="IPR016181">
    <property type="entry name" value="Acyl_CoA_acyltransferase"/>
</dbReference>
<dbReference type="OrthoDB" id="8184310at2759"/>
<dbReference type="PANTHER" id="PTHR20905:SF32">
    <property type="entry name" value="ARYLALKYLAMINE N-ACETYLTRANSFERASE-LIKE 7, ISOFORM A"/>
    <property type="match status" value="1"/>
</dbReference>
<dbReference type="AlphaFoldDB" id="A0A2J7PU41"/>
<accession>A0A2J7PU41</accession>
<name>A0A2J7PU41_9NEOP</name>
<dbReference type="STRING" id="105785.A0A2J7PU41"/>
<dbReference type="PANTHER" id="PTHR20905">
    <property type="entry name" value="N-ACETYLTRANSFERASE-RELATED"/>
    <property type="match status" value="1"/>
</dbReference>
<feature type="domain" description="N-acetyltransferase" evidence="1">
    <location>
        <begin position="159"/>
        <end position="215"/>
    </location>
</feature>
<dbReference type="EMBL" id="NEVH01021208">
    <property type="protein sequence ID" value="PNF19851.1"/>
    <property type="molecule type" value="Genomic_DNA"/>
</dbReference>
<keyword evidence="3" id="KW-1185">Reference proteome</keyword>
<dbReference type="Pfam" id="PF00583">
    <property type="entry name" value="Acetyltransf_1"/>
    <property type="match status" value="1"/>
</dbReference>
<dbReference type="GO" id="GO:0008080">
    <property type="term" value="F:N-acetyltransferase activity"/>
    <property type="evidence" value="ECO:0007669"/>
    <property type="project" value="TreeGrafter"/>
</dbReference>
<dbReference type="SUPFAM" id="SSF55729">
    <property type="entry name" value="Acyl-CoA N-acyltransferases (Nat)"/>
    <property type="match status" value="1"/>
</dbReference>
<sequence length="250" mass="28250">MSGNKEKWSRPNSVPLPTVWRQCSGLRETPDGTVPEFRIQDVPEHMHEDIVNFMTTHFCRDEVTCACVRILEDPVSTAELQDIWRMMLKQNVSLVAIVGHNEEENPPKIAGCNIMGVSFKDENHTSDMFKGLRLRNISRFVLDLVSERVNMYEHYGVEEYMSALGLCVDPVFRCQGLGLELLKARFDLGKAVGLKATTTVFTAEASQRLAHKLGMEVLTEILYEDCKIDGKPAFPNIKGKSMKAMGKRIE</sequence>
<dbReference type="Proteomes" id="UP000235965">
    <property type="component" value="Unassembled WGS sequence"/>
</dbReference>
<protein>
    <recommendedName>
        <fullName evidence="1">N-acetyltransferase domain-containing protein</fullName>
    </recommendedName>
</protein>
<proteinExistence type="predicted"/>
<dbReference type="InterPro" id="IPR000182">
    <property type="entry name" value="GNAT_dom"/>
</dbReference>
<dbReference type="Gene3D" id="3.40.630.30">
    <property type="match status" value="1"/>
</dbReference>
<comment type="caution">
    <text evidence="2">The sequence shown here is derived from an EMBL/GenBank/DDBJ whole genome shotgun (WGS) entry which is preliminary data.</text>
</comment>
<gene>
    <name evidence="2" type="ORF">B7P43_G12512</name>
</gene>
<evidence type="ECO:0000313" key="2">
    <source>
        <dbReference type="EMBL" id="PNF19851.1"/>
    </source>
</evidence>